<dbReference type="EMBL" id="MGAL01000050">
    <property type="protein sequence ID" value="OGK45764.1"/>
    <property type="molecule type" value="Genomic_DNA"/>
</dbReference>
<evidence type="ECO:0000313" key="2">
    <source>
        <dbReference type="Proteomes" id="UP000177141"/>
    </source>
</evidence>
<sequence>MITVPSAVADILNETPYIEELLSRNIINLSSLARDIRPKVEKLTMKDVQIGSIIMALKRQTENLNVKKKFEKVFKISPDLIVRSNLFEITFVNSDTQTKKHRELLEYANVDQSTFLTVTHGIFETTIIANAKLKDKILQLYKDEKIVAILENVSSITVNFPKDIIDIPGVYYILLKVLAWEGIDIAEIVSTYSECTVILKNTYVDRAFSLIKSLFSAV</sequence>
<comment type="caution">
    <text evidence="1">The sequence shown here is derived from an EMBL/GenBank/DDBJ whole genome shotgun (WGS) entry which is preliminary data.</text>
</comment>
<evidence type="ECO:0008006" key="3">
    <source>
        <dbReference type="Google" id="ProtNLM"/>
    </source>
</evidence>
<organism evidence="1 2">
    <name type="scientific">Candidatus Roizmanbacteria bacterium RIFCSPLOWO2_01_FULL_38_12</name>
    <dbReference type="NCBI Taxonomy" id="1802061"/>
    <lineage>
        <taxon>Bacteria</taxon>
        <taxon>Candidatus Roizmaniibacteriota</taxon>
    </lineage>
</organism>
<dbReference type="Proteomes" id="UP000177141">
    <property type="component" value="Unassembled WGS sequence"/>
</dbReference>
<dbReference type="AlphaFoldDB" id="A0A1F7IQX5"/>
<name>A0A1F7IQX5_9BACT</name>
<proteinExistence type="predicted"/>
<reference evidence="1 2" key="1">
    <citation type="journal article" date="2016" name="Nat. Commun.">
        <title>Thousands of microbial genomes shed light on interconnected biogeochemical processes in an aquifer system.</title>
        <authorList>
            <person name="Anantharaman K."/>
            <person name="Brown C.T."/>
            <person name="Hug L.A."/>
            <person name="Sharon I."/>
            <person name="Castelle C.J."/>
            <person name="Probst A.J."/>
            <person name="Thomas B.C."/>
            <person name="Singh A."/>
            <person name="Wilkins M.J."/>
            <person name="Karaoz U."/>
            <person name="Brodie E.L."/>
            <person name="Williams K.H."/>
            <person name="Hubbard S.S."/>
            <person name="Banfield J.F."/>
        </authorList>
    </citation>
    <scope>NUCLEOTIDE SEQUENCE [LARGE SCALE GENOMIC DNA]</scope>
</reference>
<dbReference type="STRING" id="1802061.A3A93_05075"/>
<gene>
    <name evidence="1" type="ORF">A3A93_05075</name>
</gene>
<protein>
    <recommendedName>
        <fullName evidence="3">Aspartate kinase</fullName>
    </recommendedName>
</protein>
<accession>A0A1F7IQX5</accession>
<evidence type="ECO:0000313" key="1">
    <source>
        <dbReference type="EMBL" id="OGK45764.1"/>
    </source>
</evidence>